<dbReference type="Proteomes" id="UP000029878">
    <property type="component" value="Unassembled WGS sequence"/>
</dbReference>
<reference evidence="2 3" key="1">
    <citation type="journal article" date="2014" name="Genome Announc.">
        <title>Draft genome sequences of eight enterohepatic helicobacter species isolated from both laboratory and wild rodents.</title>
        <authorList>
            <person name="Sheh A."/>
            <person name="Shen Z."/>
            <person name="Fox J.G."/>
        </authorList>
    </citation>
    <scope>NUCLEOTIDE SEQUENCE [LARGE SCALE GENOMIC DNA]</scope>
    <source>
        <strain evidence="2 3">ATCC 700114</strain>
    </source>
</reference>
<dbReference type="OrthoDB" id="5329730at2"/>
<evidence type="ECO:0000313" key="2">
    <source>
        <dbReference type="EMBL" id="TLD84324.1"/>
    </source>
</evidence>
<dbReference type="RefSeq" id="WP_034344672.1">
    <property type="nucleotide sequence ID" value="NZ_FZNG01000007.1"/>
</dbReference>
<gene>
    <name evidence="2" type="ORF">LS81_002345</name>
</gene>
<evidence type="ECO:0000313" key="3">
    <source>
        <dbReference type="Proteomes" id="UP000029878"/>
    </source>
</evidence>
<protein>
    <recommendedName>
        <fullName evidence="4">Inositol monophosphatase</fullName>
    </recommendedName>
</protein>
<keyword evidence="1" id="KW-0472">Membrane</keyword>
<proteinExistence type="predicted"/>
<keyword evidence="1" id="KW-1133">Transmembrane helix</keyword>
<organism evidence="2 3">
    <name type="scientific">Helicobacter trogontum</name>
    <dbReference type="NCBI Taxonomy" id="50960"/>
    <lineage>
        <taxon>Bacteria</taxon>
        <taxon>Pseudomonadati</taxon>
        <taxon>Campylobacterota</taxon>
        <taxon>Epsilonproteobacteria</taxon>
        <taxon>Campylobacterales</taxon>
        <taxon>Helicobacteraceae</taxon>
        <taxon>Helicobacter</taxon>
    </lineage>
</organism>
<sequence>MNNLSLDTLLPLLQRDFFMRIVLASVEVIRLLHTQDSILHESFGVGAGGDRSSGADLLAETIFCKFLLPHYHIDSEESGLLKGGSNVKGTIVLDPLDGSSNFKSNIPYFGASVALCDATGKVCEACVVNYISCEIAYLNDDLLALTKMPCIFSLQTFIADLQPEYLIYARTAKKPTSMQPYYMPCNFTKLLQNSNTTIKSVFMTNACNAIRESAQYLPTFDANFLHAMFASQILIYRPQKVIAEKLECGIFEKAMQYTRWASFLAESGLKFRSLGAIALSLAFSFRYLFVLLPMQVRKYDGMAGFYLAQNQIIYGNLECYYEAIPSLRQCKEVISHILITTDSHIVDKFKGR</sequence>
<dbReference type="Gene3D" id="3.30.540.10">
    <property type="entry name" value="Fructose-1,6-Bisphosphatase, subunit A, domain 1"/>
    <property type="match status" value="1"/>
</dbReference>
<name>A0A4U8SDW6_9HELI</name>
<dbReference type="InterPro" id="IPR020583">
    <property type="entry name" value="Inositol_monoP_metal-BS"/>
</dbReference>
<dbReference type="AlphaFoldDB" id="A0A4U8SDW6"/>
<comment type="caution">
    <text evidence="2">The sequence shown here is derived from an EMBL/GenBank/DDBJ whole genome shotgun (WGS) entry which is preliminary data.</text>
</comment>
<keyword evidence="1" id="KW-0812">Transmembrane</keyword>
<dbReference type="EMBL" id="JRPL02000003">
    <property type="protein sequence ID" value="TLD84324.1"/>
    <property type="molecule type" value="Genomic_DNA"/>
</dbReference>
<feature type="transmembrane region" description="Helical" evidence="1">
    <location>
        <begin position="274"/>
        <end position="292"/>
    </location>
</feature>
<accession>A0A4U8SDW6</accession>
<evidence type="ECO:0008006" key="4">
    <source>
        <dbReference type="Google" id="ProtNLM"/>
    </source>
</evidence>
<dbReference type="SUPFAM" id="SSF56655">
    <property type="entry name" value="Carbohydrate phosphatase"/>
    <property type="match status" value="1"/>
</dbReference>
<evidence type="ECO:0000256" key="1">
    <source>
        <dbReference type="SAM" id="Phobius"/>
    </source>
</evidence>
<dbReference type="PROSITE" id="PS00629">
    <property type="entry name" value="IMP_1"/>
    <property type="match status" value="1"/>
</dbReference>